<reference evidence="3" key="1">
    <citation type="journal article" date="2013" name="Science">
        <title>The Amborella genome and the evolution of flowering plants.</title>
        <authorList>
            <consortium name="Amborella Genome Project"/>
        </authorList>
    </citation>
    <scope>NUCLEOTIDE SEQUENCE [LARGE SCALE GENOMIC DNA]</scope>
</reference>
<dbReference type="InterPro" id="IPR018289">
    <property type="entry name" value="MULE_transposase_dom"/>
</dbReference>
<dbReference type="AlphaFoldDB" id="W1NEC5"/>
<evidence type="ECO:0000313" key="3">
    <source>
        <dbReference type="Proteomes" id="UP000017836"/>
    </source>
</evidence>
<evidence type="ECO:0000259" key="1">
    <source>
        <dbReference type="Pfam" id="PF10551"/>
    </source>
</evidence>
<protein>
    <recommendedName>
        <fullName evidence="1">MULE transposase domain-containing protein</fullName>
    </recommendedName>
</protein>
<dbReference type="Gramene" id="ERM93746">
    <property type="protein sequence ID" value="ERM93746"/>
    <property type="gene ID" value="AMTR_s00004p00263050"/>
</dbReference>
<proteinExistence type="predicted"/>
<keyword evidence="3" id="KW-1185">Reference proteome</keyword>
<evidence type="ECO:0000313" key="2">
    <source>
        <dbReference type="EMBL" id="ERM93746.1"/>
    </source>
</evidence>
<accession>W1NEC5</accession>
<dbReference type="PANTHER" id="PTHR31973">
    <property type="entry name" value="POLYPROTEIN, PUTATIVE-RELATED"/>
    <property type="match status" value="1"/>
</dbReference>
<dbReference type="PANTHER" id="PTHR31973:SF188">
    <property type="entry name" value="POLYPROTEIN, PUTATIVE-RELATED"/>
    <property type="match status" value="1"/>
</dbReference>
<gene>
    <name evidence="2" type="ORF">AMTR_s00004p00263050</name>
</gene>
<dbReference type="EMBL" id="KI397628">
    <property type="protein sequence ID" value="ERM93746.1"/>
    <property type="molecule type" value="Genomic_DNA"/>
</dbReference>
<dbReference type="Pfam" id="PF10551">
    <property type="entry name" value="MULE"/>
    <property type="match status" value="1"/>
</dbReference>
<dbReference type="HOGENOM" id="CLU_977758_0_0_1"/>
<dbReference type="Proteomes" id="UP000017836">
    <property type="component" value="Unassembled WGS sequence"/>
</dbReference>
<name>W1NEC5_AMBTC</name>
<feature type="domain" description="MULE transposase" evidence="1">
    <location>
        <begin position="121"/>
        <end position="205"/>
    </location>
</feature>
<organism evidence="2 3">
    <name type="scientific">Amborella trichopoda</name>
    <dbReference type="NCBI Taxonomy" id="13333"/>
    <lineage>
        <taxon>Eukaryota</taxon>
        <taxon>Viridiplantae</taxon>
        <taxon>Streptophyta</taxon>
        <taxon>Embryophyta</taxon>
        <taxon>Tracheophyta</taxon>
        <taxon>Spermatophyta</taxon>
        <taxon>Magnoliopsida</taxon>
        <taxon>Amborellales</taxon>
        <taxon>Amborellaceae</taxon>
        <taxon>Amborella</taxon>
    </lineage>
</organism>
<sequence length="247" mass="27923">MIHINDDGDNANVMEGSSPIAMYVSNRPIEFDSTEYRPPTVPDNGPSRLAISRSEQLVHSEGPAGIGLEDEHDSEIKQHIDDIDPIESPYGLIVMKLQSSIFVWLQATDGTRWDIFEGKIQGDTLTVVEVDANENIFPITYAMVESETTPSWTWFLELLNEQFDERPDLPAWTIISNRQKGLQAAIEKVFPTSEQGYSMNHLIDNFKKDSRNSTLTKLYWKAARALSISDFDEYMTKIKNANAEAYG</sequence>
<dbReference type="OMA" id="NDSSWEC"/>